<dbReference type="RefSeq" id="WP_009252107.1">
    <property type="nucleotide sequence ID" value="NZ_BAABXS010000001.1"/>
</dbReference>
<accession>A0A1E3AML9</accession>
<dbReference type="GO" id="GO:0005886">
    <property type="term" value="C:plasma membrane"/>
    <property type="evidence" value="ECO:0007669"/>
    <property type="project" value="UniProtKB-SubCell"/>
</dbReference>
<sequence length="390" mass="41843">MKKKKTDSAVIIYICLAALLILAIRYFDDIAGMAVNLWNVFFSLVLGAAVAYVLNIIMVRVERFYFPGSRNKWINSSRRGVSILLSILLVMGIIALIGGLVLPELGKAFGVIGRNVPVFLEEAAGWLEKNNAMNIAAGIKDVDWNSMMDRAVDFAKSGLGDVLNSTITAVGAVVGSVVNFFIGLVFAIYILSGKEKLRSQAGRILRAYVKEDTIIRLRNIYRTADETFSSFIIGQCTEAVILGTLCTVGMLLLRFPYAPMIGAFIGATALIPIVGAYLGAAVGAFMILTVDPLKALLFIIFIVVLQQLEGNLIYPKVVGSSIGLPGIWVLAAVTVGGGLGGIGGMLLGVPVAATVYKLIRNDVNRRNQSEKKIPVEGAASARQNGKQKGR</sequence>
<feature type="transmembrane region" description="Helical" evidence="9">
    <location>
        <begin position="295"/>
        <end position="314"/>
    </location>
</feature>
<feature type="transmembrane region" description="Helical" evidence="9">
    <location>
        <begin position="39"/>
        <end position="59"/>
    </location>
</feature>
<organism evidence="10 11">
    <name type="scientific">Eisenbergiella tayi</name>
    <dbReference type="NCBI Taxonomy" id="1432052"/>
    <lineage>
        <taxon>Bacteria</taxon>
        <taxon>Bacillati</taxon>
        <taxon>Bacillota</taxon>
        <taxon>Clostridia</taxon>
        <taxon>Lachnospirales</taxon>
        <taxon>Lachnospiraceae</taxon>
        <taxon>Eisenbergiella</taxon>
    </lineage>
</organism>
<evidence type="ECO:0000256" key="1">
    <source>
        <dbReference type="ARBA" id="ARBA00004651"/>
    </source>
</evidence>
<protein>
    <submittedName>
        <fullName evidence="10">Pheromone autoinducer 2 transporter</fullName>
    </submittedName>
</protein>
<evidence type="ECO:0000256" key="5">
    <source>
        <dbReference type="ARBA" id="ARBA00022692"/>
    </source>
</evidence>
<feature type="transmembrane region" description="Helical" evidence="9">
    <location>
        <begin position="80"/>
        <end position="102"/>
    </location>
</feature>
<evidence type="ECO:0000256" key="4">
    <source>
        <dbReference type="ARBA" id="ARBA00022475"/>
    </source>
</evidence>
<feature type="transmembrane region" description="Helical" evidence="9">
    <location>
        <begin position="239"/>
        <end position="257"/>
    </location>
</feature>
<comment type="similarity">
    <text evidence="2">Belongs to the autoinducer-2 exporter (AI-2E) (TC 2.A.86) family.</text>
</comment>
<name>A0A1E3AML9_9FIRM</name>
<feature type="transmembrane region" description="Helical" evidence="9">
    <location>
        <begin position="326"/>
        <end position="356"/>
    </location>
</feature>
<evidence type="ECO:0000256" key="8">
    <source>
        <dbReference type="SAM" id="MobiDB-lite"/>
    </source>
</evidence>
<evidence type="ECO:0000256" key="3">
    <source>
        <dbReference type="ARBA" id="ARBA00022448"/>
    </source>
</evidence>
<dbReference type="PATRIC" id="fig|1432052.3.peg.4826"/>
<dbReference type="PANTHER" id="PTHR21716">
    <property type="entry name" value="TRANSMEMBRANE PROTEIN"/>
    <property type="match status" value="1"/>
</dbReference>
<evidence type="ECO:0000256" key="2">
    <source>
        <dbReference type="ARBA" id="ARBA00009773"/>
    </source>
</evidence>
<dbReference type="PANTHER" id="PTHR21716:SF53">
    <property type="entry name" value="PERMEASE PERM-RELATED"/>
    <property type="match status" value="1"/>
</dbReference>
<dbReference type="EMBL" id="MCGI01000004">
    <property type="protein sequence ID" value="ODM09987.1"/>
    <property type="molecule type" value="Genomic_DNA"/>
</dbReference>
<dbReference type="InterPro" id="IPR002549">
    <property type="entry name" value="AI-2E-like"/>
</dbReference>
<evidence type="ECO:0000256" key="7">
    <source>
        <dbReference type="ARBA" id="ARBA00023136"/>
    </source>
</evidence>
<evidence type="ECO:0000256" key="6">
    <source>
        <dbReference type="ARBA" id="ARBA00022989"/>
    </source>
</evidence>
<gene>
    <name evidence="10" type="ORF">BEH84_04355</name>
</gene>
<feature type="transmembrane region" description="Helical" evidence="9">
    <location>
        <begin position="167"/>
        <end position="191"/>
    </location>
</feature>
<evidence type="ECO:0000256" key="9">
    <source>
        <dbReference type="SAM" id="Phobius"/>
    </source>
</evidence>
<proteinExistence type="inferred from homology"/>
<evidence type="ECO:0000313" key="11">
    <source>
        <dbReference type="Proteomes" id="UP000095003"/>
    </source>
</evidence>
<feature type="transmembrane region" description="Helical" evidence="9">
    <location>
        <begin position="9"/>
        <end position="27"/>
    </location>
</feature>
<keyword evidence="5 9" id="KW-0812">Transmembrane</keyword>
<keyword evidence="4" id="KW-1003">Cell membrane</keyword>
<dbReference type="Pfam" id="PF01594">
    <property type="entry name" value="AI-2E_transport"/>
    <property type="match status" value="1"/>
</dbReference>
<feature type="region of interest" description="Disordered" evidence="8">
    <location>
        <begin position="370"/>
        <end position="390"/>
    </location>
</feature>
<comment type="subcellular location">
    <subcellularLocation>
        <location evidence="1">Cell membrane</location>
        <topology evidence="1">Multi-pass membrane protein</topology>
    </subcellularLocation>
</comment>
<feature type="transmembrane region" description="Helical" evidence="9">
    <location>
        <begin position="263"/>
        <end position="288"/>
    </location>
</feature>
<dbReference type="AlphaFoldDB" id="A0A1E3AML9"/>
<keyword evidence="7 9" id="KW-0472">Membrane</keyword>
<comment type="caution">
    <text evidence="10">The sequence shown here is derived from an EMBL/GenBank/DDBJ whole genome shotgun (WGS) entry which is preliminary data.</text>
</comment>
<keyword evidence="6 9" id="KW-1133">Transmembrane helix</keyword>
<dbReference type="GO" id="GO:0055085">
    <property type="term" value="P:transmembrane transport"/>
    <property type="evidence" value="ECO:0007669"/>
    <property type="project" value="TreeGrafter"/>
</dbReference>
<reference evidence="10 11" key="1">
    <citation type="submission" date="2016-07" db="EMBL/GenBank/DDBJ databases">
        <title>Characterization of isolates of Eisenbergiella tayi derived from blood cultures, using whole genome sequencing.</title>
        <authorList>
            <person name="Burdz T."/>
            <person name="Wiebe D."/>
            <person name="Huynh C."/>
            <person name="Bernard K."/>
        </authorList>
    </citation>
    <scope>NUCLEOTIDE SEQUENCE [LARGE SCALE GENOMIC DNA]</scope>
    <source>
        <strain evidence="10 11">NML 120489</strain>
    </source>
</reference>
<dbReference type="Proteomes" id="UP000095003">
    <property type="component" value="Unassembled WGS sequence"/>
</dbReference>
<evidence type="ECO:0000313" key="10">
    <source>
        <dbReference type="EMBL" id="ODM09987.1"/>
    </source>
</evidence>
<dbReference type="GeneID" id="93302305"/>
<keyword evidence="3" id="KW-0813">Transport</keyword>